<evidence type="ECO:0000256" key="6">
    <source>
        <dbReference type="ARBA" id="ARBA00059792"/>
    </source>
</evidence>
<dbReference type="FunFam" id="3.40.50.10490:FF:000026">
    <property type="entry name" value="28S ribosomal protein S2, mitochondrial"/>
    <property type="match status" value="1"/>
</dbReference>
<dbReference type="HAMAP" id="MF_00291_B">
    <property type="entry name" value="Ribosomal_uS2_B"/>
    <property type="match status" value="1"/>
</dbReference>
<dbReference type="PRINTS" id="PR00395">
    <property type="entry name" value="RIBOSOMALS2"/>
</dbReference>
<dbReference type="PANTHER" id="PTHR12534:SF0">
    <property type="entry name" value="SMALL RIBOSOMAL SUBUNIT PROTEIN US2M"/>
    <property type="match status" value="1"/>
</dbReference>
<dbReference type="InterPro" id="IPR018130">
    <property type="entry name" value="Ribosomal_uS2_CS"/>
</dbReference>
<dbReference type="Pfam" id="PF00318">
    <property type="entry name" value="Ribosomal_S2"/>
    <property type="match status" value="1"/>
</dbReference>
<keyword evidence="3" id="KW-0689">Ribosomal protein</keyword>
<dbReference type="GO" id="GO:0005763">
    <property type="term" value="C:mitochondrial small ribosomal subunit"/>
    <property type="evidence" value="ECO:0007669"/>
    <property type="project" value="UniProtKB-ARBA"/>
</dbReference>
<evidence type="ECO:0000256" key="2">
    <source>
        <dbReference type="ARBA" id="ARBA00006242"/>
    </source>
</evidence>
<dbReference type="InterPro" id="IPR005706">
    <property type="entry name" value="Ribosomal_uS2_bac/mit/plastid"/>
</dbReference>
<evidence type="ECO:0000256" key="3">
    <source>
        <dbReference type="ARBA" id="ARBA00022980"/>
    </source>
</evidence>
<dbReference type="PANTHER" id="PTHR12534">
    <property type="entry name" value="30S RIBOSOMAL PROTEIN S2 PROKARYOTIC AND ORGANELLAR"/>
    <property type="match status" value="1"/>
</dbReference>
<evidence type="ECO:0000256" key="8">
    <source>
        <dbReference type="ARBA" id="ARBA00083109"/>
    </source>
</evidence>
<dbReference type="InterPro" id="IPR001865">
    <property type="entry name" value="Ribosomal_uS2"/>
</dbReference>
<dbReference type="EMBL" id="LR023570">
    <property type="protein sequence ID" value="SVE93189.1"/>
    <property type="molecule type" value="mRNA"/>
</dbReference>
<dbReference type="GO" id="GO:0005743">
    <property type="term" value="C:mitochondrial inner membrane"/>
    <property type="evidence" value="ECO:0007669"/>
    <property type="project" value="UniProtKB-ARBA"/>
</dbReference>
<evidence type="ECO:0000256" key="4">
    <source>
        <dbReference type="ARBA" id="ARBA00023128"/>
    </source>
</evidence>
<comment type="function">
    <text evidence="6">Required for mitoribosome formation and stability, and mitochondrial translation.</text>
</comment>
<protein>
    <recommendedName>
        <fullName evidence="7">Small ribosomal subunit protein uS2m</fullName>
    </recommendedName>
    <alternativeName>
        <fullName evidence="8">28S ribosomal protein S2, mitochondrial</fullName>
    </alternativeName>
</protein>
<gene>
    <name evidence="10" type="primary">EOG090X0B5N</name>
</gene>
<dbReference type="CDD" id="cd01425">
    <property type="entry name" value="RPS2"/>
    <property type="match status" value="1"/>
</dbReference>
<dbReference type="InterPro" id="IPR023591">
    <property type="entry name" value="Ribosomal_uS2_flav_dom_sf"/>
</dbReference>
<organism evidence="10">
    <name type="scientific">Moina brachiata</name>
    <dbReference type="NCBI Taxonomy" id="675436"/>
    <lineage>
        <taxon>Eukaryota</taxon>
        <taxon>Metazoa</taxon>
        <taxon>Ecdysozoa</taxon>
        <taxon>Arthropoda</taxon>
        <taxon>Crustacea</taxon>
        <taxon>Branchiopoda</taxon>
        <taxon>Diplostraca</taxon>
        <taxon>Cladocera</taxon>
        <taxon>Anomopoda</taxon>
        <taxon>Moinidae</taxon>
        <taxon>Moina</taxon>
    </lineage>
</organism>
<dbReference type="AlphaFoldDB" id="A0A4Y7NIY7"/>
<feature type="region of interest" description="Disordered" evidence="9">
    <location>
        <begin position="49"/>
        <end position="72"/>
    </location>
</feature>
<name>A0A4Y7NIY7_9CRUS</name>
<sequence length="361" mass="41089">MEYEAVVKGPIKFKQTVDSDIKKYCNFHFGYVASLLTLLFGRKKKKKNKEKVKEVDSSKSSEQTQNSQRRKTAIVKTKAQLKFEQMKEEQLKKRILEKASKTHKQRVEEFNRHLDNLTEHFDIPKSRHIASSSRRLEVSVAQPAILKTPENITDQANPLDFPDYFGVRKLFTVKDLFDARVHLGHREGTLDPNMKPYLFGSRLGHLIFDLDVTAEHLQDALNFTAHIAHRGGIILFVSHNPKHTLTIEKTAAEAGEYAHAREWNSFLFTNSEKIYQGVTRLPDLLILLSTLNPLMQEHTAVRDAAKLCIPTVGIVDTNSNPNLITYPVPGNDDSPSSIELYCKLFKEAILLGKSKRSQPSL</sequence>
<evidence type="ECO:0000256" key="5">
    <source>
        <dbReference type="ARBA" id="ARBA00023274"/>
    </source>
</evidence>
<comment type="similarity">
    <text evidence="2">Belongs to the universal ribosomal protein uS2 family.</text>
</comment>
<keyword evidence="4" id="KW-0496">Mitochondrion</keyword>
<dbReference type="GO" id="GO:0006412">
    <property type="term" value="P:translation"/>
    <property type="evidence" value="ECO:0007669"/>
    <property type="project" value="InterPro"/>
</dbReference>
<dbReference type="SUPFAM" id="SSF52313">
    <property type="entry name" value="Ribosomal protein S2"/>
    <property type="match status" value="1"/>
</dbReference>
<dbReference type="GO" id="GO:0003735">
    <property type="term" value="F:structural constituent of ribosome"/>
    <property type="evidence" value="ECO:0007669"/>
    <property type="project" value="InterPro"/>
</dbReference>
<proteinExistence type="evidence at transcript level"/>
<reference evidence="10" key="1">
    <citation type="submission" date="2018-08" db="EMBL/GenBank/DDBJ databases">
        <authorList>
            <person name="Cornetti L."/>
        </authorList>
    </citation>
    <scope>NUCLEOTIDE SEQUENCE</scope>
    <source>
        <strain evidence="10">DE-FRO-2-1</strain>
    </source>
</reference>
<evidence type="ECO:0000256" key="9">
    <source>
        <dbReference type="SAM" id="MobiDB-lite"/>
    </source>
</evidence>
<keyword evidence="5" id="KW-0687">Ribonucleoprotein</keyword>
<dbReference type="PROSITE" id="PS00962">
    <property type="entry name" value="RIBOSOMAL_S2_1"/>
    <property type="match status" value="1"/>
</dbReference>
<comment type="subcellular location">
    <subcellularLocation>
        <location evidence="1">Mitochondrion</location>
    </subcellularLocation>
</comment>
<evidence type="ECO:0000313" key="10">
    <source>
        <dbReference type="EMBL" id="SVE93189.1"/>
    </source>
</evidence>
<dbReference type="Gene3D" id="3.40.50.10490">
    <property type="entry name" value="Glucose-6-phosphate isomerase like protein, domain 1"/>
    <property type="match status" value="1"/>
</dbReference>
<accession>A0A4Y7NIY7</accession>
<evidence type="ECO:0000256" key="7">
    <source>
        <dbReference type="ARBA" id="ARBA00071390"/>
    </source>
</evidence>
<evidence type="ECO:0000256" key="1">
    <source>
        <dbReference type="ARBA" id="ARBA00004173"/>
    </source>
</evidence>